<evidence type="ECO:0000256" key="1">
    <source>
        <dbReference type="SAM" id="MobiDB-lite"/>
    </source>
</evidence>
<evidence type="ECO:0000313" key="2">
    <source>
        <dbReference type="EMBL" id="KAL0274381.1"/>
    </source>
</evidence>
<organism evidence="2">
    <name type="scientific">Menopon gallinae</name>
    <name type="common">poultry shaft louse</name>
    <dbReference type="NCBI Taxonomy" id="328185"/>
    <lineage>
        <taxon>Eukaryota</taxon>
        <taxon>Metazoa</taxon>
        <taxon>Ecdysozoa</taxon>
        <taxon>Arthropoda</taxon>
        <taxon>Hexapoda</taxon>
        <taxon>Insecta</taxon>
        <taxon>Pterygota</taxon>
        <taxon>Neoptera</taxon>
        <taxon>Paraneoptera</taxon>
        <taxon>Psocodea</taxon>
        <taxon>Troctomorpha</taxon>
        <taxon>Phthiraptera</taxon>
        <taxon>Amblycera</taxon>
        <taxon>Menoponidae</taxon>
        <taxon>Menopon</taxon>
    </lineage>
</organism>
<accession>A0AAW2HXG8</accession>
<gene>
    <name evidence="2" type="ORF">PYX00_006827</name>
</gene>
<feature type="region of interest" description="Disordered" evidence="1">
    <location>
        <begin position="79"/>
        <end position="99"/>
    </location>
</feature>
<reference evidence="2" key="1">
    <citation type="journal article" date="2024" name="Gigascience">
        <title>Chromosome-level genome of the poultry shaft louse Menopon gallinae provides insight into the host-switching and adaptive evolution of parasitic lice.</title>
        <authorList>
            <person name="Xu Y."/>
            <person name="Ma L."/>
            <person name="Liu S."/>
            <person name="Liang Y."/>
            <person name="Liu Q."/>
            <person name="He Z."/>
            <person name="Tian L."/>
            <person name="Duan Y."/>
            <person name="Cai W."/>
            <person name="Li H."/>
            <person name="Song F."/>
        </authorList>
    </citation>
    <scope>NUCLEOTIDE SEQUENCE</scope>
    <source>
        <strain evidence="2">Cailab_2023a</strain>
    </source>
</reference>
<protein>
    <submittedName>
        <fullName evidence="2">Uncharacterized protein</fullName>
    </submittedName>
</protein>
<dbReference type="AlphaFoldDB" id="A0AAW2HXG8"/>
<dbReference type="EMBL" id="JARGDH010000003">
    <property type="protein sequence ID" value="KAL0274381.1"/>
    <property type="molecule type" value="Genomic_DNA"/>
</dbReference>
<comment type="caution">
    <text evidence="2">The sequence shown here is derived from an EMBL/GenBank/DDBJ whole genome shotgun (WGS) entry which is preliminary data.</text>
</comment>
<sequence length="99" mass="11802">MQTLCEDGFRQQLYRKIEGAFLKSQNERNLNCIVTFQTHTILQRFMLRFDQLQLDCNDHLFIYDGAHIVDSYKVSRDVRSGNLPRNRRGPFPRIVQKQI</sequence>
<proteinExistence type="predicted"/>
<name>A0AAW2HXG8_9NEOP</name>